<dbReference type="AlphaFoldDB" id="A0A3N4HIA8"/>
<protein>
    <submittedName>
        <fullName evidence="2">Uncharacterized protein</fullName>
    </submittedName>
</protein>
<dbReference type="Proteomes" id="UP000275078">
    <property type="component" value="Unassembled WGS sequence"/>
</dbReference>
<evidence type="ECO:0000313" key="2">
    <source>
        <dbReference type="EMBL" id="RPA73107.1"/>
    </source>
</evidence>
<dbReference type="EMBL" id="ML119833">
    <property type="protein sequence ID" value="RPA73107.1"/>
    <property type="molecule type" value="Genomic_DNA"/>
</dbReference>
<name>A0A3N4HIA8_ASCIM</name>
<reference evidence="2 3" key="1">
    <citation type="journal article" date="2018" name="Nat. Ecol. Evol.">
        <title>Pezizomycetes genomes reveal the molecular basis of ectomycorrhizal truffle lifestyle.</title>
        <authorList>
            <person name="Murat C."/>
            <person name="Payen T."/>
            <person name="Noel B."/>
            <person name="Kuo A."/>
            <person name="Morin E."/>
            <person name="Chen J."/>
            <person name="Kohler A."/>
            <person name="Krizsan K."/>
            <person name="Balestrini R."/>
            <person name="Da Silva C."/>
            <person name="Montanini B."/>
            <person name="Hainaut M."/>
            <person name="Levati E."/>
            <person name="Barry K.W."/>
            <person name="Belfiori B."/>
            <person name="Cichocki N."/>
            <person name="Clum A."/>
            <person name="Dockter R.B."/>
            <person name="Fauchery L."/>
            <person name="Guy J."/>
            <person name="Iotti M."/>
            <person name="Le Tacon F."/>
            <person name="Lindquist E.A."/>
            <person name="Lipzen A."/>
            <person name="Malagnac F."/>
            <person name="Mello A."/>
            <person name="Molinier V."/>
            <person name="Miyauchi S."/>
            <person name="Poulain J."/>
            <person name="Riccioni C."/>
            <person name="Rubini A."/>
            <person name="Sitrit Y."/>
            <person name="Splivallo R."/>
            <person name="Traeger S."/>
            <person name="Wang M."/>
            <person name="Zifcakova L."/>
            <person name="Wipf D."/>
            <person name="Zambonelli A."/>
            <person name="Paolocci F."/>
            <person name="Nowrousian M."/>
            <person name="Ottonello S."/>
            <person name="Baldrian P."/>
            <person name="Spatafora J.W."/>
            <person name="Henrissat B."/>
            <person name="Nagy L.G."/>
            <person name="Aury J.M."/>
            <person name="Wincker P."/>
            <person name="Grigoriev I.V."/>
            <person name="Bonfante P."/>
            <person name="Martin F.M."/>
        </authorList>
    </citation>
    <scope>NUCLEOTIDE SEQUENCE [LARGE SCALE GENOMIC DNA]</scope>
    <source>
        <strain evidence="2 3">RN42</strain>
    </source>
</reference>
<evidence type="ECO:0000313" key="3">
    <source>
        <dbReference type="Proteomes" id="UP000275078"/>
    </source>
</evidence>
<evidence type="ECO:0000256" key="1">
    <source>
        <dbReference type="SAM" id="MobiDB-lite"/>
    </source>
</evidence>
<sequence length="298" mass="33555">MPVNSLSSHMAPVALSWKILTSEQSKSSRPAGSLNKPLINSVTAAPPTALILEADSTIRDDRTTCRQPRDQLYYHSTGSWTVMSPGAHKEPSSVSTSRFHVLCGPVHDICDWQTVYDSKEDLEMVTMKTAQKAGVITVECHFRRHHKLLGKGVLVKRSFIFSTYAIKKEGYEHAGMVIRLRLLQDLSSAADTLSLPRGGHWRWKEFDWELPTFIRLMDPTVTSWVKNVCDFKKTHRLEAINGVDSIKFSLRRTAWNVRINLMPLQANNNAREDSATAISSPSERRIAVDNRKGNNGRT</sequence>
<feature type="compositionally biased region" description="Basic and acidic residues" evidence="1">
    <location>
        <begin position="282"/>
        <end position="292"/>
    </location>
</feature>
<accession>A0A3N4HIA8</accession>
<organism evidence="2 3">
    <name type="scientific">Ascobolus immersus RN42</name>
    <dbReference type="NCBI Taxonomy" id="1160509"/>
    <lineage>
        <taxon>Eukaryota</taxon>
        <taxon>Fungi</taxon>
        <taxon>Dikarya</taxon>
        <taxon>Ascomycota</taxon>
        <taxon>Pezizomycotina</taxon>
        <taxon>Pezizomycetes</taxon>
        <taxon>Pezizales</taxon>
        <taxon>Ascobolaceae</taxon>
        <taxon>Ascobolus</taxon>
    </lineage>
</organism>
<keyword evidence="3" id="KW-1185">Reference proteome</keyword>
<proteinExistence type="predicted"/>
<feature type="region of interest" description="Disordered" evidence="1">
    <location>
        <begin position="270"/>
        <end position="298"/>
    </location>
</feature>
<gene>
    <name evidence="2" type="ORF">BJ508DRAFT_54815</name>
</gene>
<dbReference type="OrthoDB" id="202825at2759"/>